<keyword evidence="1" id="KW-1133">Transmembrane helix</keyword>
<evidence type="ECO:0000313" key="3">
    <source>
        <dbReference type="Proteomes" id="UP001626550"/>
    </source>
</evidence>
<feature type="non-terminal residue" evidence="2">
    <location>
        <position position="1"/>
    </location>
</feature>
<accession>A0ABD2PM31</accession>
<keyword evidence="1" id="KW-0472">Membrane</keyword>
<feature type="transmembrane region" description="Helical" evidence="1">
    <location>
        <begin position="20"/>
        <end position="38"/>
    </location>
</feature>
<gene>
    <name evidence="2" type="ORF">Ciccas_013759</name>
</gene>
<evidence type="ECO:0000256" key="1">
    <source>
        <dbReference type="SAM" id="Phobius"/>
    </source>
</evidence>
<comment type="caution">
    <text evidence="2">The sequence shown here is derived from an EMBL/GenBank/DDBJ whole genome shotgun (WGS) entry which is preliminary data.</text>
</comment>
<protein>
    <submittedName>
        <fullName evidence="2">Uncharacterized protein</fullName>
    </submittedName>
</protein>
<keyword evidence="3" id="KW-1185">Reference proteome</keyword>
<organism evidence="2 3">
    <name type="scientific">Cichlidogyrus casuarinus</name>
    <dbReference type="NCBI Taxonomy" id="1844966"/>
    <lineage>
        <taxon>Eukaryota</taxon>
        <taxon>Metazoa</taxon>
        <taxon>Spiralia</taxon>
        <taxon>Lophotrochozoa</taxon>
        <taxon>Platyhelminthes</taxon>
        <taxon>Monogenea</taxon>
        <taxon>Monopisthocotylea</taxon>
        <taxon>Dactylogyridea</taxon>
        <taxon>Ancyrocephalidae</taxon>
        <taxon>Cichlidogyrus</taxon>
    </lineage>
</organism>
<name>A0ABD2PM31_9PLAT</name>
<dbReference type="Proteomes" id="UP001626550">
    <property type="component" value="Unassembled WGS sequence"/>
</dbReference>
<dbReference type="AlphaFoldDB" id="A0ABD2PM31"/>
<reference evidence="2 3" key="1">
    <citation type="submission" date="2024-11" db="EMBL/GenBank/DDBJ databases">
        <title>Adaptive evolution of stress response genes in parasites aligns with host niche diversity.</title>
        <authorList>
            <person name="Hahn C."/>
            <person name="Resl P."/>
        </authorList>
    </citation>
    <scope>NUCLEOTIDE SEQUENCE [LARGE SCALE GENOMIC DNA]</scope>
    <source>
        <strain evidence="2">EGGRZ-B1_66</strain>
        <tissue evidence="2">Body</tissue>
    </source>
</reference>
<keyword evidence="1" id="KW-0812">Transmembrane</keyword>
<evidence type="ECO:0000313" key="2">
    <source>
        <dbReference type="EMBL" id="KAL3307722.1"/>
    </source>
</evidence>
<dbReference type="EMBL" id="JBJKFK010006638">
    <property type="protein sequence ID" value="KAL3307722.1"/>
    <property type="molecule type" value="Genomic_DNA"/>
</dbReference>
<proteinExistence type="predicted"/>
<sequence>RLLGNEANIPKSDKVQGAAIVRASFIALFWAHVAAAAWTRFWPIQFALLMLAFAFLSRVSQRLGIIEGFCYLGSQVVVHLTNGSQNNGASLIGLIIPRPIKNIFNVLLYLDMKLIFLLDSCLDGVVSLLLIAFVLFTALMGTIFIVFQIHDESLHLVTLTSNLINGSVNSELYNFLPAQEEFNAAASSMAVSIYEHGNWYISSHIEKIFENNTENQKLFETQVLRLWRKIYFDFLNQVGQIYHVSFGDANIFKSI</sequence>
<feature type="transmembrane region" description="Helical" evidence="1">
    <location>
        <begin position="124"/>
        <end position="147"/>
    </location>
</feature>